<reference evidence="10 11" key="1">
    <citation type="journal article" date="2014" name="Nat. Commun.">
        <title>Molecular traces of alternative social organization in a termite genome.</title>
        <authorList>
            <person name="Terrapon N."/>
            <person name="Li C."/>
            <person name="Robertson H.M."/>
            <person name="Ji L."/>
            <person name="Meng X."/>
            <person name="Booth W."/>
            <person name="Chen Z."/>
            <person name="Childers C.P."/>
            <person name="Glastad K.M."/>
            <person name="Gokhale K."/>
            <person name="Gowin J."/>
            <person name="Gronenberg W."/>
            <person name="Hermansen R.A."/>
            <person name="Hu H."/>
            <person name="Hunt B.G."/>
            <person name="Huylmans A.K."/>
            <person name="Khalil S.M."/>
            <person name="Mitchell R.D."/>
            <person name="Munoz-Torres M.C."/>
            <person name="Mustard J.A."/>
            <person name="Pan H."/>
            <person name="Reese J.T."/>
            <person name="Scharf M.E."/>
            <person name="Sun F."/>
            <person name="Vogel H."/>
            <person name="Xiao J."/>
            <person name="Yang W."/>
            <person name="Yang Z."/>
            <person name="Yang Z."/>
            <person name="Zhou J."/>
            <person name="Zhu J."/>
            <person name="Brent C.S."/>
            <person name="Elsik C.G."/>
            <person name="Goodisman M.A."/>
            <person name="Liberles D.A."/>
            <person name="Roe R.M."/>
            <person name="Vargo E.L."/>
            <person name="Vilcinskas A."/>
            <person name="Wang J."/>
            <person name="Bornberg-Bauer E."/>
            <person name="Korb J."/>
            <person name="Zhang G."/>
            <person name="Liebig J."/>
        </authorList>
    </citation>
    <scope>NUCLEOTIDE SEQUENCE [LARGE SCALE GENOMIC DNA]</scope>
    <source>
        <tissue evidence="10">Whole organism</tissue>
    </source>
</reference>
<dbReference type="Pfam" id="PF07679">
    <property type="entry name" value="I-set"/>
    <property type="match status" value="1"/>
</dbReference>
<protein>
    <submittedName>
        <fullName evidence="10">Leucine-rich repeat-containing protein 4</fullName>
    </submittedName>
</protein>
<dbReference type="InParanoid" id="A0A067RBY4"/>
<sequence>MRCVFSMMVLIEVTVTVVVLSATVTATEDHCRTVCSCIWKGGKQTVECINRGLITIPEKVHPETQVLDMSGNILNNLPRDMFVRAKLLNLQKVFFSNCRIGQIDDKALHGLTNLVDLDLSLNLLTSIPSETFSDAPLLRDVILAHNPIQKIENYAFRTLPSLVKLDLSHCEIQSIAPKAFEGLEHLESLKLNGNQLSELRPRTVETLNGLRGIELHDNPWLCDCHLRAVKEWLMKNNVPYPVAPVCYGGPERIADRTFAELDIDDFACKPEILKGSRYIEATTGENATVVCRVRAKPPAVINWYWNGRLLLHNSAFSSHQRVFIYENGQSEKSNTLVLTNAQETDSSEFYCVAENRAGNAEANFTLHVSLRTAGMATLGSGQIAGLSAALVILILFILLIILVLLVRLRRPPFSDSKTPGQIETSAAIAEAANNTTCKPSSIGTAANSDTSISEHKVVSNDLKVACNPVQKPPRMTELAYTTSHYDGKGSLINATQCFTAPSSGPPANNPDLIKDTKRLANAGELPAAGVVQVPNGHAQQPEAGDVVADETGIPIELRPGIGAVQHSPSSMSPTSATGAPPNAKTLRVWQRGVPVLPPVTALKRVLSGSRNSPDEGYQEGCGTDV</sequence>
<proteinExistence type="predicted"/>
<feature type="chain" id="PRO_5001644947" evidence="8">
    <location>
        <begin position="27"/>
        <end position="625"/>
    </location>
</feature>
<keyword evidence="5" id="KW-0325">Glycoprotein</keyword>
<keyword evidence="3" id="KW-0677">Repeat</keyword>
<dbReference type="STRING" id="136037.A0A067RBY4"/>
<dbReference type="InterPro" id="IPR007110">
    <property type="entry name" value="Ig-like_dom"/>
</dbReference>
<keyword evidence="7" id="KW-0812">Transmembrane</keyword>
<dbReference type="EMBL" id="KK852559">
    <property type="protein sequence ID" value="KDR21401.1"/>
    <property type="molecule type" value="Genomic_DNA"/>
</dbReference>
<evidence type="ECO:0000256" key="5">
    <source>
        <dbReference type="ARBA" id="ARBA00023180"/>
    </source>
</evidence>
<organism evidence="10 11">
    <name type="scientific">Zootermopsis nevadensis</name>
    <name type="common">Dampwood termite</name>
    <dbReference type="NCBI Taxonomy" id="136037"/>
    <lineage>
        <taxon>Eukaryota</taxon>
        <taxon>Metazoa</taxon>
        <taxon>Ecdysozoa</taxon>
        <taxon>Arthropoda</taxon>
        <taxon>Hexapoda</taxon>
        <taxon>Insecta</taxon>
        <taxon>Pterygota</taxon>
        <taxon>Neoptera</taxon>
        <taxon>Polyneoptera</taxon>
        <taxon>Dictyoptera</taxon>
        <taxon>Blattodea</taxon>
        <taxon>Blattoidea</taxon>
        <taxon>Termitoidae</taxon>
        <taxon>Termopsidae</taxon>
        <taxon>Zootermopsis</taxon>
    </lineage>
</organism>
<dbReference type="AlphaFoldDB" id="A0A067RBY4"/>
<feature type="transmembrane region" description="Helical" evidence="7">
    <location>
        <begin position="383"/>
        <end position="406"/>
    </location>
</feature>
<keyword evidence="7" id="KW-0472">Membrane</keyword>
<dbReference type="OMA" id="EMKMWLV"/>
<gene>
    <name evidence="10" type="ORF">L798_03180</name>
</gene>
<accession>A0A067RBY4</accession>
<dbReference type="InterPro" id="IPR013098">
    <property type="entry name" value="Ig_I-set"/>
</dbReference>
<dbReference type="InterPro" id="IPR003599">
    <property type="entry name" value="Ig_sub"/>
</dbReference>
<evidence type="ECO:0000256" key="3">
    <source>
        <dbReference type="ARBA" id="ARBA00022737"/>
    </source>
</evidence>
<dbReference type="PANTHER" id="PTHR24366:SF136">
    <property type="entry name" value="KEKKON 1, ISOFORM B"/>
    <property type="match status" value="1"/>
</dbReference>
<evidence type="ECO:0000256" key="1">
    <source>
        <dbReference type="ARBA" id="ARBA00022614"/>
    </source>
</evidence>
<dbReference type="CDD" id="cd00096">
    <property type="entry name" value="Ig"/>
    <property type="match status" value="1"/>
</dbReference>
<dbReference type="SUPFAM" id="SSF52058">
    <property type="entry name" value="L domain-like"/>
    <property type="match status" value="1"/>
</dbReference>
<dbReference type="FunCoup" id="A0A067RBY4">
    <property type="interactions" value="201"/>
</dbReference>
<keyword evidence="11" id="KW-1185">Reference proteome</keyword>
<feature type="region of interest" description="Disordered" evidence="6">
    <location>
        <begin position="606"/>
        <end position="625"/>
    </location>
</feature>
<dbReference type="SMART" id="SM00369">
    <property type="entry name" value="LRR_TYP"/>
    <property type="match status" value="5"/>
</dbReference>
<evidence type="ECO:0000256" key="2">
    <source>
        <dbReference type="ARBA" id="ARBA00022729"/>
    </source>
</evidence>
<dbReference type="Gene3D" id="3.80.10.10">
    <property type="entry name" value="Ribonuclease Inhibitor"/>
    <property type="match status" value="2"/>
</dbReference>
<dbReference type="PANTHER" id="PTHR24366">
    <property type="entry name" value="IG(IMMUNOGLOBULIN) AND LRR(LEUCINE RICH REPEAT) DOMAINS"/>
    <property type="match status" value="1"/>
</dbReference>
<keyword evidence="2 8" id="KW-0732">Signal</keyword>
<keyword evidence="1" id="KW-0433">Leucine-rich repeat</keyword>
<evidence type="ECO:0000256" key="4">
    <source>
        <dbReference type="ARBA" id="ARBA00023157"/>
    </source>
</evidence>
<dbReference type="FunFam" id="3.80.10.10:FF:000082">
    <property type="entry name" value="Leucine-rich repeat-containing 24"/>
    <property type="match status" value="1"/>
</dbReference>
<evidence type="ECO:0000256" key="6">
    <source>
        <dbReference type="SAM" id="MobiDB-lite"/>
    </source>
</evidence>
<feature type="domain" description="Ig-like" evidence="9">
    <location>
        <begin position="270"/>
        <end position="369"/>
    </location>
</feature>
<keyword evidence="7" id="KW-1133">Transmembrane helix</keyword>
<feature type="signal peptide" evidence="8">
    <location>
        <begin position="1"/>
        <end position="26"/>
    </location>
</feature>
<dbReference type="SMART" id="SM00409">
    <property type="entry name" value="IG"/>
    <property type="match status" value="1"/>
</dbReference>
<evidence type="ECO:0000256" key="8">
    <source>
        <dbReference type="SAM" id="SignalP"/>
    </source>
</evidence>
<dbReference type="PROSITE" id="PS51450">
    <property type="entry name" value="LRR"/>
    <property type="match status" value="1"/>
</dbReference>
<dbReference type="InterPro" id="IPR036179">
    <property type="entry name" value="Ig-like_dom_sf"/>
</dbReference>
<dbReference type="InterPro" id="IPR032675">
    <property type="entry name" value="LRR_dom_sf"/>
</dbReference>
<dbReference type="SMART" id="SM00408">
    <property type="entry name" value="IGc2"/>
    <property type="match status" value="1"/>
</dbReference>
<keyword evidence="4" id="KW-1015">Disulfide bond</keyword>
<evidence type="ECO:0000256" key="7">
    <source>
        <dbReference type="SAM" id="Phobius"/>
    </source>
</evidence>
<dbReference type="InterPro" id="IPR000483">
    <property type="entry name" value="Cys-rich_flank_reg_C"/>
</dbReference>
<evidence type="ECO:0000313" key="11">
    <source>
        <dbReference type="Proteomes" id="UP000027135"/>
    </source>
</evidence>
<evidence type="ECO:0000259" key="9">
    <source>
        <dbReference type="PROSITE" id="PS50835"/>
    </source>
</evidence>
<dbReference type="Proteomes" id="UP000027135">
    <property type="component" value="Unassembled WGS sequence"/>
</dbReference>
<dbReference type="InterPro" id="IPR003598">
    <property type="entry name" value="Ig_sub2"/>
</dbReference>
<dbReference type="PROSITE" id="PS50835">
    <property type="entry name" value="IG_LIKE"/>
    <property type="match status" value="1"/>
</dbReference>
<dbReference type="Pfam" id="PF13855">
    <property type="entry name" value="LRR_8"/>
    <property type="match status" value="1"/>
</dbReference>
<dbReference type="InterPro" id="IPR003591">
    <property type="entry name" value="Leu-rich_rpt_typical-subtyp"/>
</dbReference>
<dbReference type="eggNOG" id="KOG0619">
    <property type="taxonomic scope" value="Eukaryota"/>
</dbReference>
<name>A0A067RBY4_ZOONE</name>
<dbReference type="SMART" id="SM00082">
    <property type="entry name" value="LRRCT"/>
    <property type="match status" value="1"/>
</dbReference>
<dbReference type="InterPro" id="IPR013783">
    <property type="entry name" value="Ig-like_fold"/>
</dbReference>
<dbReference type="GO" id="GO:0071944">
    <property type="term" value="C:cell periphery"/>
    <property type="evidence" value="ECO:0007669"/>
    <property type="project" value="UniProtKB-ARBA"/>
</dbReference>
<dbReference type="InterPro" id="IPR001611">
    <property type="entry name" value="Leu-rich_rpt"/>
</dbReference>
<dbReference type="SUPFAM" id="SSF48726">
    <property type="entry name" value="Immunoglobulin"/>
    <property type="match status" value="1"/>
</dbReference>
<evidence type="ECO:0000313" key="10">
    <source>
        <dbReference type="EMBL" id="KDR21401.1"/>
    </source>
</evidence>
<dbReference type="Gene3D" id="2.60.40.10">
    <property type="entry name" value="Immunoglobulins"/>
    <property type="match status" value="1"/>
</dbReference>